<evidence type="ECO:0000256" key="7">
    <source>
        <dbReference type="ARBA" id="ARBA00023136"/>
    </source>
</evidence>
<dbReference type="InterPro" id="IPR035243">
    <property type="entry name" value="TamA_POTRA_Dom_1"/>
</dbReference>
<evidence type="ECO:0000259" key="14">
    <source>
        <dbReference type="Pfam" id="PF17243"/>
    </source>
</evidence>
<evidence type="ECO:0000256" key="8">
    <source>
        <dbReference type="ARBA" id="ARBA00023237"/>
    </source>
</evidence>
<evidence type="ECO:0000256" key="2">
    <source>
        <dbReference type="ARBA" id="ARBA00010248"/>
    </source>
</evidence>
<evidence type="ECO:0000259" key="12">
    <source>
        <dbReference type="Pfam" id="PF01103"/>
    </source>
</evidence>
<dbReference type="PANTHER" id="PTHR12815">
    <property type="entry name" value="SORTING AND ASSEMBLY MACHINERY SAMM50 PROTEIN FAMILY MEMBER"/>
    <property type="match status" value="1"/>
</dbReference>
<comment type="caution">
    <text evidence="15">The sequence shown here is derived from an EMBL/GenBank/DDBJ whole genome shotgun (WGS) entry which is preliminary data.</text>
</comment>
<name>A0A4R8IF10_9GAMM</name>
<dbReference type="Pfam" id="PF07244">
    <property type="entry name" value="POTRA"/>
    <property type="match status" value="2"/>
</dbReference>
<evidence type="ECO:0000259" key="13">
    <source>
        <dbReference type="Pfam" id="PF07244"/>
    </source>
</evidence>
<sequence length="579" mass="64890">MGKTQQWLLALVACFYCNTLFAQVDLVVNIRGVDDSLEKNVRLYLSLEQQKESVLLTEGRVKRLHDKASQEISNALKPYGYYRSEVSSELTKSDAGQWQASYTIDKGPPLRVTEFRLLVDGELRQDPALSNLIADLPLQEGSVFNHIQYESIKSDLTRLASERGYFQARFVEKQVKIDLDAYEARVNLHYESGPRYRFGDVSLQQDVLDPQLLQRYIPFERGDPYNLNEVIDLQYALNDSDYFSRVEVSPGEIDETQREVPVNVKLTPRKPHRYTLGVGYGTDTGARTRFGWEMPRLNKSGHRINTEVGVSEIGYSFGARYRVPVLDPRTDQLIYSAGVINEETDTSESTLRTLGVALNRSRGQWRESMALNYQQEEFIVAGDEGDSTLLIPGVDWSRTWGQGFVNVLDGLRFDIEFRGASEKLISDTDFFQVQGGLKGITSLGSKTRLIGRGRLGSTRTDEFNQLPSSVRFFAGGSQSVRGYAYESLGPVDDTGQVVGGKHLMVGSIELERNLGGKWGMAVFYDAGNAINNLDDELEHGAGFGLRWKSPIGPVRIDVASAITQPGDPWRLHINIGPDL</sequence>
<gene>
    <name evidence="15" type="ORF">EDC23_2663</name>
</gene>
<dbReference type="PANTHER" id="PTHR12815:SF47">
    <property type="entry name" value="TRANSLOCATION AND ASSEMBLY MODULE SUBUNIT TAMA"/>
    <property type="match status" value="1"/>
</dbReference>
<comment type="subunit">
    <text evidence="10">Interacts with TamB to form the translocation and assembly module (TAM).</text>
</comment>
<keyword evidence="16" id="KW-1185">Reference proteome</keyword>
<evidence type="ECO:0000256" key="5">
    <source>
        <dbReference type="ARBA" id="ARBA00022692"/>
    </source>
</evidence>
<dbReference type="OrthoDB" id="9769707at2"/>
<feature type="domain" description="POTRA" evidence="13">
    <location>
        <begin position="196"/>
        <end position="268"/>
    </location>
</feature>
<dbReference type="RefSeq" id="WP_134085210.1">
    <property type="nucleotide sequence ID" value="NZ_SOQX01000009.1"/>
</dbReference>
<evidence type="ECO:0000256" key="6">
    <source>
        <dbReference type="ARBA" id="ARBA00022729"/>
    </source>
</evidence>
<evidence type="ECO:0000256" key="10">
    <source>
        <dbReference type="ARBA" id="ARBA00093548"/>
    </source>
</evidence>
<evidence type="ECO:0000313" key="15">
    <source>
        <dbReference type="EMBL" id="TDX98179.1"/>
    </source>
</evidence>
<keyword evidence="6 11" id="KW-0732">Signal</keyword>
<dbReference type="Gene3D" id="2.40.160.50">
    <property type="entry name" value="membrane protein fhac: a member of the omp85/tpsb transporter family"/>
    <property type="match status" value="1"/>
</dbReference>
<feature type="chain" id="PRO_5020635348" description="Translocation and assembly module subunit TamA" evidence="11">
    <location>
        <begin position="23"/>
        <end position="579"/>
    </location>
</feature>
<accession>A0A4R8IF10</accession>
<dbReference type="Gene3D" id="3.10.20.310">
    <property type="entry name" value="membrane protein fhac"/>
    <property type="match status" value="3"/>
</dbReference>
<feature type="domain" description="TamA POTRA" evidence="14">
    <location>
        <begin position="28"/>
        <end position="105"/>
    </location>
</feature>
<evidence type="ECO:0000256" key="1">
    <source>
        <dbReference type="ARBA" id="ARBA00004442"/>
    </source>
</evidence>
<dbReference type="GO" id="GO:0097347">
    <property type="term" value="C:TAM protein secretion complex"/>
    <property type="evidence" value="ECO:0007669"/>
    <property type="project" value="TreeGrafter"/>
</dbReference>
<dbReference type="EMBL" id="SOQX01000009">
    <property type="protein sequence ID" value="TDX98179.1"/>
    <property type="molecule type" value="Genomic_DNA"/>
</dbReference>
<protein>
    <recommendedName>
        <fullName evidence="3">Translocation and assembly module subunit TamA</fullName>
    </recommendedName>
    <alternativeName>
        <fullName evidence="9">Autotransporter assembly factor TamA</fullName>
    </alternativeName>
</protein>
<dbReference type="GO" id="GO:0009306">
    <property type="term" value="P:protein secretion"/>
    <property type="evidence" value="ECO:0007669"/>
    <property type="project" value="TreeGrafter"/>
</dbReference>
<feature type="domain" description="POTRA" evidence="13">
    <location>
        <begin position="132"/>
        <end position="190"/>
    </location>
</feature>
<dbReference type="AlphaFoldDB" id="A0A4R8IF10"/>
<reference evidence="15 16" key="1">
    <citation type="submission" date="2019-03" db="EMBL/GenBank/DDBJ databases">
        <title>Genomic Encyclopedia of Type Strains, Phase IV (KMG-IV): sequencing the most valuable type-strain genomes for metagenomic binning, comparative biology and taxonomic classification.</title>
        <authorList>
            <person name="Goeker M."/>
        </authorList>
    </citation>
    <scope>NUCLEOTIDE SEQUENCE [LARGE SCALE GENOMIC DNA]</scope>
    <source>
        <strain evidence="15 16">DSM 16326</strain>
    </source>
</reference>
<keyword evidence="7" id="KW-0472">Membrane</keyword>
<comment type="subcellular location">
    <subcellularLocation>
        <location evidence="1">Cell outer membrane</location>
    </subcellularLocation>
</comment>
<comment type="similarity">
    <text evidence="2">Belongs to the TamA family.</text>
</comment>
<dbReference type="Proteomes" id="UP000294914">
    <property type="component" value="Unassembled WGS sequence"/>
</dbReference>
<dbReference type="InterPro" id="IPR039910">
    <property type="entry name" value="D15-like"/>
</dbReference>
<evidence type="ECO:0000313" key="16">
    <source>
        <dbReference type="Proteomes" id="UP000294914"/>
    </source>
</evidence>
<dbReference type="Pfam" id="PF01103">
    <property type="entry name" value="Omp85"/>
    <property type="match status" value="1"/>
</dbReference>
<evidence type="ECO:0000256" key="4">
    <source>
        <dbReference type="ARBA" id="ARBA00022452"/>
    </source>
</evidence>
<feature type="signal peptide" evidence="11">
    <location>
        <begin position="1"/>
        <end position="22"/>
    </location>
</feature>
<dbReference type="InterPro" id="IPR000184">
    <property type="entry name" value="Bac_surfAg_D15"/>
</dbReference>
<dbReference type="Pfam" id="PF17243">
    <property type="entry name" value="POTRA_TamA_1"/>
    <property type="match status" value="1"/>
</dbReference>
<organism evidence="15 16">
    <name type="scientific">Thiohalophilus thiocyanatoxydans</name>
    <dbReference type="NCBI Taxonomy" id="381308"/>
    <lineage>
        <taxon>Bacteria</taxon>
        <taxon>Pseudomonadati</taxon>
        <taxon>Pseudomonadota</taxon>
        <taxon>Gammaproteobacteria</taxon>
        <taxon>Thiohalomonadales</taxon>
        <taxon>Thiohalophilaceae</taxon>
        <taxon>Thiohalophilus</taxon>
    </lineage>
</organism>
<keyword evidence="5" id="KW-0812">Transmembrane</keyword>
<dbReference type="GO" id="GO:0009279">
    <property type="term" value="C:cell outer membrane"/>
    <property type="evidence" value="ECO:0007669"/>
    <property type="project" value="UniProtKB-SubCell"/>
</dbReference>
<evidence type="ECO:0000256" key="11">
    <source>
        <dbReference type="SAM" id="SignalP"/>
    </source>
</evidence>
<dbReference type="InterPro" id="IPR010827">
    <property type="entry name" value="BamA/TamA_POTRA"/>
</dbReference>
<keyword evidence="8" id="KW-0998">Cell outer membrane</keyword>
<feature type="domain" description="Bacterial surface antigen (D15)" evidence="12">
    <location>
        <begin position="298"/>
        <end position="576"/>
    </location>
</feature>
<keyword evidence="4" id="KW-1134">Transmembrane beta strand</keyword>
<evidence type="ECO:0000256" key="3">
    <source>
        <dbReference type="ARBA" id="ARBA00015419"/>
    </source>
</evidence>
<proteinExistence type="inferred from homology"/>
<evidence type="ECO:0000256" key="9">
    <source>
        <dbReference type="ARBA" id="ARBA00033063"/>
    </source>
</evidence>